<accession>A0A8R1E4T7</accession>
<feature type="signal peptide" evidence="1">
    <location>
        <begin position="1"/>
        <end position="19"/>
    </location>
</feature>
<protein>
    <recommendedName>
        <fullName evidence="2">NTF2-like domain-containing protein</fullName>
    </recommendedName>
</protein>
<name>A0A8R1E4T7_CAEJA</name>
<proteinExistence type="predicted"/>
<feature type="domain" description="NTF2-like" evidence="2">
    <location>
        <begin position="31"/>
        <end position="134"/>
    </location>
</feature>
<dbReference type="InterPro" id="IPR058721">
    <property type="entry name" value="NTF2_3"/>
</dbReference>
<dbReference type="Pfam" id="PF26530">
    <property type="entry name" value="NTF2_3"/>
    <property type="match status" value="2"/>
</dbReference>
<dbReference type="Proteomes" id="UP000005237">
    <property type="component" value="Unassembled WGS sequence"/>
</dbReference>
<evidence type="ECO:0000256" key="1">
    <source>
        <dbReference type="SAM" id="SignalP"/>
    </source>
</evidence>
<feature type="chain" id="PRO_5035875397" description="NTF2-like domain-containing protein" evidence="1">
    <location>
        <begin position="20"/>
        <end position="256"/>
    </location>
</feature>
<reference evidence="3" key="2">
    <citation type="submission" date="2022-06" db="UniProtKB">
        <authorList>
            <consortium name="EnsemblMetazoa"/>
        </authorList>
    </citation>
    <scope>IDENTIFICATION</scope>
    <source>
        <strain evidence="3">DF5081</strain>
    </source>
</reference>
<evidence type="ECO:0000313" key="3">
    <source>
        <dbReference type="EnsemblMetazoa" id="CJA21345.1"/>
    </source>
</evidence>
<sequence length="256" mass="28850">MRYLQLLVFSTLLFGALHADYIDVSTVFIEAHHFMEYLTAVIVSKSDIDSLFQDDFHFKGCSGNVDKSKVVELLTNLKGDPPFVRFGLKKAELISPKLIQFHADIFGNINTQDVQLVINRETHQLVTGKSSNCTRNLIGEVVQPSDYIVNKFLENLGATLSTRNVAHLAIFFEDGFLFQGCKGIYGKNQVVEFLAKMPKEAKPIFNVVWSRSIGNNTIEYQVTSRGVGPKEITAIFYLRVVNNVWVLNSGRMAQCY</sequence>
<dbReference type="PANTHER" id="PTHR33940">
    <property type="entry name" value="PROTEIN CBG13625"/>
    <property type="match status" value="1"/>
</dbReference>
<evidence type="ECO:0000313" key="4">
    <source>
        <dbReference type="Proteomes" id="UP000005237"/>
    </source>
</evidence>
<reference evidence="4" key="1">
    <citation type="submission" date="2010-08" db="EMBL/GenBank/DDBJ databases">
        <authorList>
            <consortium name="Caenorhabditis japonica Sequencing Consortium"/>
            <person name="Wilson R.K."/>
        </authorList>
    </citation>
    <scope>NUCLEOTIDE SEQUENCE [LARGE SCALE GENOMIC DNA]</scope>
    <source>
        <strain evidence="4">DF5081</strain>
    </source>
</reference>
<feature type="domain" description="NTF2-like" evidence="2">
    <location>
        <begin position="147"/>
        <end position="255"/>
    </location>
</feature>
<dbReference type="EnsemblMetazoa" id="CJA21345.1">
    <property type="protein sequence ID" value="CJA21345.1"/>
    <property type="gene ID" value="WBGene00176917"/>
</dbReference>
<dbReference type="PANTHER" id="PTHR33940:SF1">
    <property type="entry name" value="APOLIPOPHORIN-RELATED"/>
    <property type="match status" value="1"/>
</dbReference>
<keyword evidence="1" id="KW-0732">Signal</keyword>
<dbReference type="AlphaFoldDB" id="A0A8R1E4T7"/>
<keyword evidence="4" id="KW-1185">Reference proteome</keyword>
<organism evidence="3 4">
    <name type="scientific">Caenorhabditis japonica</name>
    <dbReference type="NCBI Taxonomy" id="281687"/>
    <lineage>
        <taxon>Eukaryota</taxon>
        <taxon>Metazoa</taxon>
        <taxon>Ecdysozoa</taxon>
        <taxon>Nematoda</taxon>
        <taxon>Chromadorea</taxon>
        <taxon>Rhabditida</taxon>
        <taxon>Rhabditina</taxon>
        <taxon>Rhabditomorpha</taxon>
        <taxon>Rhabditoidea</taxon>
        <taxon>Rhabditidae</taxon>
        <taxon>Peloderinae</taxon>
        <taxon>Caenorhabditis</taxon>
    </lineage>
</organism>
<evidence type="ECO:0000259" key="2">
    <source>
        <dbReference type="Pfam" id="PF26530"/>
    </source>
</evidence>